<dbReference type="InterPro" id="IPR003115">
    <property type="entry name" value="ParB_N"/>
</dbReference>
<name>A0ABM9G8D8_9BACL</name>
<gene>
    <name evidence="2" type="ORF">WJ0W_005468</name>
</gene>
<dbReference type="RefSeq" id="WP_213430950.1">
    <property type="nucleotide sequence ID" value="NZ_AP031286.1"/>
</dbReference>
<dbReference type="PANTHER" id="PTHR33375">
    <property type="entry name" value="CHROMOSOME-PARTITIONING PROTEIN PARB-RELATED"/>
    <property type="match status" value="1"/>
</dbReference>
<dbReference type="InterPro" id="IPR050336">
    <property type="entry name" value="Chromosome_partition/occlusion"/>
</dbReference>
<organism evidence="2 3">
    <name type="scientific">Paenibacillus melissococcoides</name>
    <dbReference type="NCBI Taxonomy" id="2912268"/>
    <lineage>
        <taxon>Bacteria</taxon>
        <taxon>Bacillati</taxon>
        <taxon>Bacillota</taxon>
        <taxon>Bacilli</taxon>
        <taxon>Bacillales</taxon>
        <taxon>Paenibacillaceae</taxon>
        <taxon>Paenibacillus</taxon>
    </lineage>
</organism>
<proteinExistence type="predicted"/>
<sequence length="203" mass="23569">MSQTHEIRKVDDLLPHPLYPLYYPEIVNVTIQRFITLFQQSNYISPIIVTEENVIPDGHHRHLAAKRMGIETVPVTVKKVTEKEAIILLTTYNCARNNITEELLFLAKRIKAALDYHDIKPGPRNCPEGTNVTAKDIAKMFNIAPRTMYRYLSLLEVIPELQYKHKINEVGIKSIEKIANTLDEEQQKNCIYKLLTVNWMKLR</sequence>
<protein>
    <submittedName>
        <fullName evidence="2">ParB/RepB/Spo0J family partition protein</fullName>
    </submittedName>
</protein>
<feature type="domain" description="ParB-like N-terminal" evidence="1">
    <location>
        <begin position="6"/>
        <end position="94"/>
    </location>
</feature>
<dbReference type="Proteomes" id="UP001154322">
    <property type="component" value="Unassembled WGS sequence"/>
</dbReference>
<evidence type="ECO:0000313" key="3">
    <source>
        <dbReference type="Proteomes" id="UP001154322"/>
    </source>
</evidence>
<dbReference type="SUPFAM" id="SSF109709">
    <property type="entry name" value="KorB DNA-binding domain-like"/>
    <property type="match status" value="1"/>
</dbReference>
<keyword evidence="3" id="KW-1185">Reference proteome</keyword>
<dbReference type="InterPro" id="IPR036086">
    <property type="entry name" value="ParB/Sulfiredoxin_sf"/>
</dbReference>
<dbReference type="EMBL" id="CALYLO010000009">
    <property type="protein sequence ID" value="CAH8248210.1"/>
    <property type="molecule type" value="Genomic_DNA"/>
</dbReference>
<dbReference type="SMART" id="SM00470">
    <property type="entry name" value="ParB"/>
    <property type="match status" value="1"/>
</dbReference>
<comment type="caution">
    <text evidence="2">The sequence shown here is derived from an EMBL/GenBank/DDBJ whole genome shotgun (WGS) entry which is preliminary data.</text>
</comment>
<dbReference type="SUPFAM" id="SSF110849">
    <property type="entry name" value="ParB/Sulfiredoxin"/>
    <property type="match status" value="1"/>
</dbReference>
<dbReference type="Gene3D" id="3.90.1530.30">
    <property type="match status" value="1"/>
</dbReference>
<reference evidence="2" key="1">
    <citation type="submission" date="2022-06" db="EMBL/GenBank/DDBJ databases">
        <authorList>
            <person name="Dietemann V."/>
            <person name="Ory F."/>
            <person name="Dainat B."/>
            <person name="Oberhansli S."/>
        </authorList>
    </citation>
    <scope>NUCLEOTIDE SEQUENCE</scope>
    <source>
        <strain evidence="2">Ena-SAMPLE-TAB-26-04-2022-14:26:32:270-5432</strain>
    </source>
</reference>
<evidence type="ECO:0000313" key="2">
    <source>
        <dbReference type="EMBL" id="CAH8248210.1"/>
    </source>
</evidence>
<dbReference type="PANTHER" id="PTHR33375:SF1">
    <property type="entry name" value="CHROMOSOME-PARTITIONING PROTEIN PARB-RELATED"/>
    <property type="match status" value="1"/>
</dbReference>
<dbReference type="Gene3D" id="1.10.10.2830">
    <property type="match status" value="1"/>
</dbReference>
<accession>A0ABM9G8D8</accession>
<evidence type="ECO:0000259" key="1">
    <source>
        <dbReference type="SMART" id="SM00470"/>
    </source>
</evidence>